<evidence type="ECO:0000259" key="2">
    <source>
        <dbReference type="PROSITE" id="PS50110"/>
    </source>
</evidence>
<dbReference type="SMART" id="SM00448">
    <property type="entry name" value="REC"/>
    <property type="match status" value="1"/>
</dbReference>
<dbReference type="PROSITE" id="PS50110">
    <property type="entry name" value="RESPONSE_REGULATORY"/>
    <property type="match status" value="1"/>
</dbReference>
<dbReference type="RefSeq" id="WP_036134119.1">
    <property type="nucleotide sequence ID" value="NZ_ANIE01000009.1"/>
</dbReference>
<feature type="domain" description="Response regulatory" evidence="2">
    <location>
        <begin position="5"/>
        <end position="133"/>
    </location>
</feature>
<dbReference type="AlphaFoldDB" id="A0A072MZT0"/>
<name>A0A072MZT0_9GAMM</name>
<dbReference type="Pfam" id="PF00072">
    <property type="entry name" value="Response_reg"/>
    <property type="match status" value="1"/>
</dbReference>
<dbReference type="InterPro" id="IPR052893">
    <property type="entry name" value="TCS_response_regulator"/>
</dbReference>
<comment type="caution">
    <text evidence="3">The sequence shown here is derived from an EMBL/GenBank/DDBJ whole genome shotgun (WGS) entry which is preliminary data.</text>
</comment>
<evidence type="ECO:0000313" key="4">
    <source>
        <dbReference type="Proteomes" id="UP000035057"/>
    </source>
</evidence>
<evidence type="ECO:0000256" key="1">
    <source>
        <dbReference type="PROSITE-ProRule" id="PRU00169"/>
    </source>
</evidence>
<keyword evidence="4" id="KW-1185">Reference proteome</keyword>
<dbReference type="CDD" id="cd17557">
    <property type="entry name" value="REC_Rcp-like"/>
    <property type="match status" value="1"/>
</dbReference>
<dbReference type="OrthoDB" id="9793549at2"/>
<gene>
    <name evidence="3" type="ORF">D777_03364</name>
</gene>
<dbReference type="PATRIC" id="fig|1137280.3.peg.3182"/>
<dbReference type="SUPFAM" id="SSF52172">
    <property type="entry name" value="CheY-like"/>
    <property type="match status" value="1"/>
</dbReference>
<protein>
    <submittedName>
        <fullName evidence="3">Two-component system response regulator</fullName>
    </submittedName>
</protein>
<keyword evidence="1" id="KW-0597">Phosphoprotein</keyword>
<dbReference type="InterPro" id="IPR011006">
    <property type="entry name" value="CheY-like_superfamily"/>
</dbReference>
<dbReference type="InterPro" id="IPR001789">
    <property type="entry name" value="Sig_transdc_resp-reg_receiver"/>
</dbReference>
<sequence length="145" mass="16579">MRVVPILMADDDPLDQLLTKEAFQEAKSLNPIYFVSNGVELMQYLRREPPYNDETAYPWPGLVLLDLNMPKMGGRECLEQIRKDPELQHLPVVIMTTSNREEEIFKSYDLGANSYITKPVDFEKLVAQVGALSAYWCSIVELPDV</sequence>
<organism evidence="3 4">
    <name type="scientific">Marinobacter nitratireducens</name>
    <dbReference type="NCBI Taxonomy" id="1137280"/>
    <lineage>
        <taxon>Bacteria</taxon>
        <taxon>Pseudomonadati</taxon>
        <taxon>Pseudomonadota</taxon>
        <taxon>Gammaproteobacteria</taxon>
        <taxon>Pseudomonadales</taxon>
        <taxon>Marinobacteraceae</taxon>
        <taxon>Marinobacter</taxon>
    </lineage>
</organism>
<dbReference type="Proteomes" id="UP000035057">
    <property type="component" value="Unassembled WGS sequence"/>
</dbReference>
<proteinExistence type="predicted"/>
<evidence type="ECO:0000313" key="3">
    <source>
        <dbReference type="EMBL" id="KEF30188.1"/>
    </source>
</evidence>
<dbReference type="PANTHER" id="PTHR44520:SF2">
    <property type="entry name" value="RESPONSE REGULATOR RCP1"/>
    <property type="match status" value="1"/>
</dbReference>
<dbReference type="Gene3D" id="3.40.50.2300">
    <property type="match status" value="1"/>
</dbReference>
<dbReference type="EMBL" id="ANIE01000009">
    <property type="protein sequence ID" value="KEF30188.1"/>
    <property type="molecule type" value="Genomic_DNA"/>
</dbReference>
<dbReference type="GO" id="GO:0000160">
    <property type="term" value="P:phosphorelay signal transduction system"/>
    <property type="evidence" value="ECO:0007669"/>
    <property type="project" value="InterPro"/>
</dbReference>
<dbReference type="STRING" id="1137280.D777_03364"/>
<feature type="modified residue" description="4-aspartylphosphate" evidence="1">
    <location>
        <position position="66"/>
    </location>
</feature>
<dbReference type="PANTHER" id="PTHR44520">
    <property type="entry name" value="RESPONSE REGULATOR RCP1-RELATED"/>
    <property type="match status" value="1"/>
</dbReference>
<reference evidence="3 4" key="1">
    <citation type="submission" date="2012-12" db="EMBL/GenBank/DDBJ databases">
        <title>Genome assembly of Marinobacter sp. AK21.</title>
        <authorList>
            <person name="Khatri I."/>
            <person name="Kumar R."/>
            <person name="Vaidya B."/>
            <person name="Subramanian S."/>
            <person name="Pinnaka A."/>
        </authorList>
    </citation>
    <scope>NUCLEOTIDE SEQUENCE [LARGE SCALE GENOMIC DNA]</scope>
    <source>
        <strain evidence="3 4">AK21</strain>
    </source>
</reference>
<accession>A0A072MZT0</accession>